<organism evidence="2 3">
    <name type="scientific">Chitinophaga skermanii</name>
    <dbReference type="NCBI Taxonomy" id="331697"/>
    <lineage>
        <taxon>Bacteria</taxon>
        <taxon>Pseudomonadati</taxon>
        <taxon>Bacteroidota</taxon>
        <taxon>Chitinophagia</taxon>
        <taxon>Chitinophagales</taxon>
        <taxon>Chitinophagaceae</taxon>
        <taxon>Chitinophaga</taxon>
    </lineage>
</organism>
<dbReference type="CDD" id="cd00144">
    <property type="entry name" value="MPP_PPP_family"/>
    <property type="match status" value="1"/>
</dbReference>
<dbReference type="PANTHER" id="PTHR42850:SF4">
    <property type="entry name" value="ZINC-DEPENDENT ENDOPOLYPHOSPHATASE"/>
    <property type="match status" value="1"/>
</dbReference>
<dbReference type="Gene3D" id="3.60.21.10">
    <property type="match status" value="1"/>
</dbReference>
<dbReference type="PRINTS" id="PR00114">
    <property type="entry name" value="STPHPHTASE"/>
</dbReference>
<dbReference type="GO" id="GO:0005737">
    <property type="term" value="C:cytoplasm"/>
    <property type="evidence" value="ECO:0007669"/>
    <property type="project" value="TreeGrafter"/>
</dbReference>
<dbReference type="GO" id="GO:0016791">
    <property type="term" value="F:phosphatase activity"/>
    <property type="evidence" value="ECO:0007669"/>
    <property type="project" value="TreeGrafter"/>
</dbReference>
<accession>A0A327QSF9</accession>
<gene>
    <name evidence="2" type="ORF">LX64_01701</name>
</gene>
<dbReference type="InterPro" id="IPR050126">
    <property type="entry name" value="Ap4A_hydrolase"/>
</dbReference>
<dbReference type="PANTHER" id="PTHR42850">
    <property type="entry name" value="METALLOPHOSPHOESTERASE"/>
    <property type="match status" value="1"/>
</dbReference>
<dbReference type="InterPro" id="IPR006186">
    <property type="entry name" value="Ser/Thr-sp_prot-phosphatase"/>
</dbReference>
<dbReference type="OrthoDB" id="9808081at2"/>
<dbReference type="RefSeq" id="WP_111597183.1">
    <property type="nucleotide sequence ID" value="NZ_QLLL01000003.1"/>
</dbReference>
<evidence type="ECO:0000259" key="1">
    <source>
        <dbReference type="Pfam" id="PF00149"/>
    </source>
</evidence>
<dbReference type="InterPro" id="IPR004843">
    <property type="entry name" value="Calcineurin-like_PHP"/>
</dbReference>
<sequence>MGRTIVFGDIHGGLKALEDLMKKVQPTIDDKFIFLGDYVDGWSQSAQVIRYLIAFEKQYNSIFIRGNHDTWCLGWLNGELPNEIWTFNGGAETLQSYMYISTEERQEHLAFFQHMRNFYIDDENRLFIHAGFSSMHGPHKEHYSSNYSWDRTLWELALSFDRNIPEDSVFYPKRLKLYKEIFIGHTPTTNYDVNEPMNANIVWNVDTGAAFRGKISALDINSKQFWQSEPVHTYYPNELGRNRDR</sequence>
<reference evidence="2 3" key="1">
    <citation type="submission" date="2018-06" db="EMBL/GenBank/DDBJ databases">
        <title>Genomic Encyclopedia of Archaeal and Bacterial Type Strains, Phase II (KMG-II): from individual species to whole genera.</title>
        <authorList>
            <person name="Goeker M."/>
        </authorList>
    </citation>
    <scope>NUCLEOTIDE SEQUENCE [LARGE SCALE GENOMIC DNA]</scope>
    <source>
        <strain evidence="2 3">DSM 23857</strain>
    </source>
</reference>
<dbReference type="AlphaFoldDB" id="A0A327QSF9"/>
<evidence type="ECO:0000313" key="2">
    <source>
        <dbReference type="EMBL" id="RAJ06574.1"/>
    </source>
</evidence>
<dbReference type="GO" id="GO:0110154">
    <property type="term" value="P:RNA decapping"/>
    <property type="evidence" value="ECO:0007669"/>
    <property type="project" value="TreeGrafter"/>
</dbReference>
<keyword evidence="3" id="KW-1185">Reference proteome</keyword>
<dbReference type="Proteomes" id="UP000249547">
    <property type="component" value="Unassembled WGS sequence"/>
</dbReference>
<dbReference type="Pfam" id="PF00149">
    <property type="entry name" value="Metallophos"/>
    <property type="match status" value="1"/>
</dbReference>
<protein>
    <submittedName>
        <fullName evidence="2">Serine/threonine protein phosphatase 1</fullName>
    </submittedName>
</protein>
<feature type="domain" description="Calcineurin-like phosphoesterase" evidence="1">
    <location>
        <begin position="3"/>
        <end position="190"/>
    </location>
</feature>
<dbReference type="GO" id="GO:0008803">
    <property type="term" value="F:bis(5'-nucleosyl)-tetraphosphatase (symmetrical) activity"/>
    <property type="evidence" value="ECO:0007669"/>
    <property type="project" value="TreeGrafter"/>
</dbReference>
<comment type="caution">
    <text evidence="2">The sequence shown here is derived from an EMBL/GenBank/DDBJ whole genome shotgun (WGS) entry which is preliminary data.</text>
</comment>
<name>A0A327QSF9_9BACT</name>
<dbReference type="InterPro" id="IPR029052">
    <property type="entry name" value="Metallo-depent_PP-like"/>
</dbReference>
<proteinExistence type="predicted"/>
<evidence type="ECO:0000313" key="3">
    <source>
        <dbReference type="Proteomes" id="UP000249547"/>
    </source>
</evidence>
<dbReference type="SUPFAM" id="SSF56300">
    <property type="entry name" value="Metallo-dependent phosphatases"/>
    <property type="match status" value="1"/>
</dbReference>
<dbReference type="EMBL" id="QLLL01000003">
    <property type="protein sequence ID" value="RAJ06574.1"/>
    <property type="molecule type" value="Genomic_DNA"/>
</dbReference>